<comment type="subunit">
    <text evidence="2">Monomer.</text>
</comment>
<keyword evidence="10" id="KW-1185">Reference proteome</keyword>
<evidence type="ECO:0000256" key="4">
    <source>
        <dbReference type="ARBA" id="ARBA00023140"/>
    </source>
</evidence>
<comment type="subcellular location">
    <subcellularLocation>
        <location evidence="1">Peroxisome</location>
    </subcellularLocation>
</comment>
<keyword evidence="3" id="KW-0443">Lipid metabolism</keyword>
<dbReference type="CDD" id="cd06558">
    <property type="entry name" value="crotonase-like"/>
    <property type="match status" value="1"/>
</dbReference>
<dbReference type="InterPro" id="IPR006108">
    <property type="entry name" value="3HC_DH_C"/>
</dbReference>
<dbReference type="GO" id="GO:0004300">
    <property type="term" value="F:enoyl-CoA hydratase activity"/>
    <property type="evidence" value="ECO:0007669"/>
    <property type="project" value="UniProtKB-EC"/>
</dbReference>
<dbReference type="AlphaFoldDB" id="A0A0L6CUP5"/>
<feature type="domain" description="3-hydroxyacyl-CoA dehydrogenase C-terminal" evidence="8">
    <location>
        <begin position="453"/>
        <end position="533"/>
    </location>
</feature>
<evidence type="ECO:0000256" key="7">
    <source>
        <dbReference type="ARBA" id="ARBA00023268"/>
    </source>
</evidence>
<dbReference type="GO" id="GO:0003857">
    <property type="term" value="F:(3S)-3-hydroxyacyl-CoA dehydrogenase (NAD+) activity"/>
    <property type="evidence" value="ECO:0007669"/>
    <property type="project" value="TreeGrafter"/>
</dbReference>
<dbReference type="SUPFAM" id="SSF48179">
    <property type="entry name" value="6-phosphogluconate dehydrogenase C-terminal domain-like"/>
    <property type="match status" value="2"/>
</dbReference>
<keyword evidence="3" id="KW-0442">Lipid degradation</keyword>
<dbReference type="EC" id="4.2.1.17" evidence="9"/>
<dbReference type="EMBL" id="LGVV01000023">
    <property type="protein sequence ID" value="KNX41477.1"/>
    <property type="molecule type" value="Genomic_DNA"/>
</dbReference>
<keyword evidence="4" id="KW-0576">Peroxisome</keyword>
<evidence type="ECO:0000313" key="9">
    <source>
        <dbReference type="EMBL" id="KNX41477.1"/>
    </source>
</evidence>
<keyword evidence="5" id="KW-0413">Isomerase</keyword>
<dbReference type="InterPro" id="IPR013328">
    <property type="entry name" value="6PGD_dom2"/>
</dbReference>
<sequence length="655" mass="68224">MSGTIQTDQKDGITVLRLDRPVANALAPELRAALMTALDAAEANATCLAVVLTGTGTGFSSGVDLTEYDGPLAAPRVGDICKRIDAFSKPVVAALHGTALGAGLGLALAAHGRVAQVGTRIALPEISLGMMPGAGVTQRLPRLVGAQAALELMLSGQAVPAEDTRLRRLFDKITEDPPEAEACTLAARLAAAGQWSRSGDMVRGLSDPAGYQRAIASVRDKLGAQRGAAADILRAVEAAQLLPFAQGLDFEEVLFEERVNSAEARAQRHVYAAERRAAVLPELRRGQVREIGRVGLSGRGLEEVALLCLAAGRAVWSDDPDLPATLRRTLDSRVARGQMQAGTKEEWLSRLSGDAGDRRADLWLGTDAVEPGAGIAARLDLGAGFAGPGLVLRLFAPAETARCAEIGVPEGHAPDEVASLARFLTALRVTVVRAARPEAGPGLGHVLGGALCLAGLALVQTGFAPQRVDQAARHLGLRMGPFLMMDLEGLVPAEARLRRVADMLGLPGDALTPLAGRIAKGASGRAVGRGFYDHPPEGPRTPREFAEMGEAALPGGMAPRHALHAALVNASERLLAAGAVQRASDLDVIMVRGLGYARSRGGALGHADQRGLMAVLKDMKALAPLAPPLWSPRPGIVERVKLGEGYFGRAGAAAL</sequence>
<dbReference type="STRING" id="74031.SAMN04488077_104130"/>
<keyword evidence="6 9" id="KW-0456">Lyase</keyword>
<dbReference type="GO" id="GO:0006635">
    <property type="term" value="P:fatty acid beta-oxidation"/>
    <property type="evidence" value="ECO:0007669"/>
    <property type="project" value="TreeGrafter"/>
</dbReference>
<dbReference type="PANTHER" id="PTHR23309">
    <property type="entry name" value="3-HYDROXYACYL-COA DEHYROGENASE"/>
    <property type="match status" value="1"/>
</dbReference>
<dbReference type="PATRIC" id="fig|74031.6.peg.2011"/>
<dbReference type="OrthoDB" id="9771883at2"/>
<dbReference type="GO" id="GO:0016853">
    <property type="term" value="F:isomerase activity"/>
    <property type="evidence" value="ECO:0007669"/>
    <property type="project" value="UniProtKB-KW"/>
</dbReference>
<dbReference type="InterPro" id="IPR029045">
    <property type="entry name" value="ClpP/crotonase-like_dom_sf"/>
</dbReference>
<dbReference type="RefSeq" id="WP_050662864.1">
    <property type="nucleotide sequence ID" value="NZ_CP118494.1"/>
</dbReference>
<dbReference type="Pfam" id="PF00725">
    <property type="entry name" value="3HCDH"/>
    <property type="match status" value="1"/>
</dbReference>
<keyword evidence="7" id="KW-0511">Multifunctional enzyme</keyword>
<evidence type="ECO:0000259" key="8">
    <source>
        <dbReference type="Pfam" id="PF00725"/>
    </source>
</evidence>
<evidence type="ECO:0000313" key="10">
    <source>
        <dbReference type="Proteomes" id="UP000037046"/>
    </source>
</evidence>
<comment type="caution">
    <text evidence="9">The sequence shown here is derived from an EMBL/GenBank/DDBJ whole genome shotgun (WGS) entry which is preliminary data.</text>
</comment>
<evidence type="ECO:0000256" key="5">
    <source>
        <dbReference type="ARBA" id="ARBA00023235"/>
    </source>
</evidence>
<proteinExistence type="predicted"/>
<evidence type="ECO:0000256" key="3">
    <source>
        <dbReference type="ARBA" id="ARBA00022963"/>
    </source>
</evidence>
<protein>
    <submittedName>
        <fullName evidence="9">Putative enoyl-CoA hydratase</fullName>
        <ecNumber evidence="9">4.2.1.17</ecNumber>
    </submittedName>
</protein>
<organism evidence="9 10">
    <name type="scientific">Roseovarius tolerans</name>
    <dbReference type="NCBI Taxonomy" id="74031"/>
    <lineage>
        <taxon>Bacteria</taxon>
        <taxon>Pseudomonadati</taxon>
        <taxon>Pseudomonadota</taxon>
        <taxon>Alphaproteobacteria</taxon>
        <taxon>Rhodobacterales</taxon>
        <taxon>Roseobacteraceae</taxon>
        <taxon>Roseovarius</taxon>
    </lineage>
</organism>
<dbReference type="SUPFAM" id="SSF52096">
    <property type="entry name" value="ClpP/crotonase"/>
    <property type="match status" value="1"/>
</dbReference>
<evidence type="ECO:0000256" key="1">
    <source>
        <dbReference type="ARBA" id="ARBA00004275"/>
    </source>
</evidence>
<gene>
    <name evidence="9" type="primary">fadB</name>
    <name evidence="9" type="ORF">ROTO_19740</name>
</gene>
<dbReference type="InterPro" id="IPR008927">
    <property type="entry name" value="6-PGluconate_DH-like_C_sf"/>
</dbReference>
<reference evidence="10" key="1">
    <citation type="submission" date="2015-07" db="EMBL/GenBank/DDBJ databases">
        <title>Draft Genome Sequence of Roseovarius tolerans EL-164, a producer of N-Acylated Alanine Methyl Esters (NAMEs).</title>
        <authorList>
            <person name="Voget S."/>
            <person name="Bruns H."/>
            <person name="Wagner-Doebler I."/>
            <person name="Schulz S."/>
            <person name="Daniel R."/>
        </authorList>
    </citation>
    <scope>NUCLEOTIDE SEQUENCE [LARGE SCALE GENOMIC DNA]</scope>
    <source>
        <strain evidence="10">EL-164</strain>
    </source>
</reference>
<dbReference type="PANTHER" id="PTHR23309:SF49">
    <property type="entry name" value="PEROXISOMAL BIFUNCTIONAL ENZYME"/>
    <property type="match status" value="1"/>
</dbReference>
<dbReference type="InterPro" id="IPR001753">
    <property type="entry name" value="Enoyl-CoA_hydra/iso"/>
</dbReference>
<dbReference type="Proteomes" id="UP000037046">
    <property type="component" value="Unassembled WGS sequence"/>
</dbReference>
<dbReference type="Gene3D" id="3.90.226.10">
    <property type="entry name" value="2-enoyl-CoA Hydratase, Chain A, domain 1"/>
    <property type="match status" value="1"/>
</dbReference>
<accession>A0A0L6CUP5</accession>
<name>A0A0L6CUP5_9RHOB</name>
<dbReference type="Gene3D" id="1.10.1040.10">
    <property type="entry name" value="N-(1-d-carboxylethyl)-l-norvaline Dehydrogenase, domain 2"/>
    <property type="match status" value="2"/>
</dbReference>
<evidence type="ECO:0000256" key="2">
    <source>
        <dbReference type="ARBA" id="ARBA00011245"/>
    </source>
</evidence>
<dbReference type="Pfam" id="PF00378">
    <property type="entry name" value="ECH_1"/>
    <property type="match status" value="1"/>
</dbReference>
<evidence type="ECO:0000256" key="6">
    <source>
        <dbReference type="ARBA" id="ARBA00023239"/>
    </source>
</evidence>